<feature type="region of interest" description="Disordered" evidence="1">
    <location>
        <begin position="32"/>
        <end position="81"/>
    </location>
</feature>
<evidence type="ECO:0000256" key="1">
    <source>
        <dbReference type="SAM" id="MobiDB-lite"/>
    </source>
</evidence>
<evidence type="ECO:0000313" key="2">
    <source>
        <dbReference type="EMBL" id="MCT7977529.1"/>
    </source>
</evidence>
<name>A0ABT2N4B1_9CYAN</name>
<reference evidence="2 3" key="1">
    <citation type="journal article" date="2022" name="Front. Microbiol.">
        <title>High genomic differentiation and limited gene flow indicate recent cryptic speciation within the genus Laspinema (cyanobacteria).</title>
        <authorList>
            <person name="Stanojkovic A."/>
            <person name="Skoupy S."/>
            <person name="Skaloud P."/>
            <person name="Dvorak P."/>
        </authorList>
    </citation>
    <scope>NUCLEOTIDE SEQUENCE [LARGE SCALE GENOMIC DNA]</scope>
    <source>
        <strain evidence="2 3">D3b</strain>
    </source>
</reference>
<accession>A0ABT2N4B1</accession>
<organism evidence="2 3">
    <name type="scientific">Laspinema olomoucense D3b</name>
    <dbReference type="NCBI Taxonomy" id="2953688"/>
    <lineage>
        <taxon>Bacteria</taxon>
        <taxon>Bacillati</taxon>
        <taxon>Cyanobacteriota</taxon>
        <taxon>Cyanophyceae</taxon>
        <taxon>Oscillatoriophycideae</taxon>
        <taxon>Oscillatoriales</taxon>
        <taxon>Laspinemataceae</taxon>
        <taxon>Laspinema</taxon>
        <taxon>Laspinema olomoucense</taxon>
    </lineage>
</organism>
<dbReference type="Proteomes" id="UP001525961">
    <property type="component" value="Unassembled WGS sequence"/>
</dbReference>
<feature type="region of interest" description="Disordered" evidence="1">
    <location>
        <begin position="1"/>
        <end position="20"/>
    </location>
</feature>
<dbReference type="EMBL" id="JAMXFA010000008">
    <property type="protein sequence ID" value="MCT7977529.1"/>
    <property type="molecule type" value="Genomic_DNA"/>
</dbReference>
<sequence length="81" mass="8766">MFSKAPSGTGGRSRRLSPIRLRGSILEAPWLPLEAGGKQEVEPEGPDGVQRTHVPPHQSTTPNPDSEVKDPTRTVGIRCQI</sequence>
<gene>
    <name evidence="2" type="ORF">NG792_07420</name>
</gene>
<comment type="caution">
    <text evidence="2">The sequence shown here is derived from an EMBL/GenBank/DDBJ whole genome shotgun (WGS) entry which is preliminary data.</text>
</comment>
<proteinExistence type="predicted"/>
<evidence type="ECO:0000313" key="3">
    <source>
        <dbReference type="Proteomes" id="UP001525961"/>
    </source>
</evidence>
<keyword evidence="3" id="KW-1185">Reference proteome</keyword>
<dbReference type="RefSeq" id="WP_261234996.1">
    <property type="nucleotide sequence ID" value="NZ_JAMXFA010000008.1"/>
</dbReference>
<protein>
    <submittedName>
        <fullName evidence="2">Uncharacterized protein</fullName>
    </submittedName>
</protein>